<dbReference type="GO" id="GO:0140097">
    <property type="term" value="F:catalytic activity, acting on DNA"/>
    <property type="evidence" value="ECO:0007669"/>
    <property type="project" value="UniProtKB-ARBA"/>
</dbReference>
<keyword evidence="11" id="KW-1185">Reference proteome</keyword>
<organism evidence="10 11">
    <name type="scientific">Flavobacterium silvaticum</name>
    <dbReference type="NCBI Taxonomy" id="1852020"/>
    <lineage>
        <taxon>Bacteria</taxon>
        <taxon>Pseudomonadati</taxon>
        <taxon>Bacteroidota</taxon>
        <taxon>Flavobacteriia</taxon>
        <taxon>Flavobacteriales</taxon>
        <taxon>Flavobacteriaceae</taxon>
        <taxon>Flavobacterium</taxon>
    </lineage>
</organism>
<dbReference type="PANTHER" id="PTHR31212:SF4">
    <property type="entry name" value="ALPHA-KETOGLUTARATE-DEPENDENT DIOXYGENASE ALKB HOMOLOG 3"/>
    <property type="match status" value="1"/>
</dbReference>
<keyword evidence="3" id="KW-0227">DNA damage</keyword>
<keyword evidence="7" id="KW-0408">Iron</keyword>
<dbReference type="GO" id="GO:0032451">
    <property type="term" value="F:demethylase activity"/>
    <property type="evidence" value="ECO:0007669"/>
    <property type="project" value="UniProtKB-ARBA"/>
</dbReference>
<feature type="domain" description="Fe2OG dioxygenase" evidence="9">
    <location>
        <begin position="97"/>
        <end position="194"/>
    </location>
</feature>
<dbReference type="PANTHER" id="PTHR31212">
    <property type="entry name" value="ALPHA-KETOGLUTARATE-DEPENDENT DIOXYGENASE ALKB HOMOLOG 3"/>
    <property type="match status" value="1"/>
</dbReference>
<dbReference type="EMBL" id="JAAMPU010000103">
    <property type="protein sequence ID" value="NMH27870.1"/>
    <property type="molecule type" value="Genomic_DNA"/>
</dbReference>
<dbReference type="AlphaFoldDB" id="A0A972JHF5"/>
<dbReference type="Proteomes" id="UP000712080">
    <property type="component" value="Unassembled WGS sequence"/>
</dbReference>
<dbReference type="SUPFAM" id="SSF51197">
    <property type="entry name" value="Clavaminate synthase-like"/>
    <property type="match status" value="1"/>
</dbReference>
<keyword evidence="5 10" id="KW-0223">Dioxygenase</keyword>
<keyword evidence="4" id="KW-0460">Magnesium</keyword>
<dbReference type="Gene3D" id="2.60.120.590">
    <property type="entry name" value="Alpha-ketoglutarate-dependent dioxygenase AlkB-like"/>
    <property type="match status" value="1"/>
</dbReference>
<dbReference type="GO" id="GO:0051213">
    <property type="term" value="F:dioxygenase activity"/>
    <property type="evidence" value="ECO:0007669"/>
    <property type="project" value="UniProtKB-KW"/>
</dbReference>
<dbReference type="GO" id="GO:0016705">
    <property type="term" value="F:oxidoreductase activity, acting on paired donors, with incorporation or reduction of molecular oxygen"/>
    <property type="evidence" value="ECO:0007669"/>
    <property type="project" value="UniProtKB-ARBA"/>
</dbReference>
<evidence type="ECO:0000259" key="9">
    <source>
        <dbReference type="PROSITE" id="PS51471"/>
    </source>
</evidence>
<evidence type="ECO:0000256" key="1">
    <source>
        <dbReference type="ARBA" id="ARBA00001954"/>
    </source>
</evidence>
<comment type="cofactor">
    <cofactor evidence="1">
        <name>Fe(2+)</name>
        <dbReference type="ChEBI" id="CHEBI:29033"/>
    </cofactor>
</comment>
<protein>
    <submittedName>
        <fullName evidence="10">Alpha-ketoglutarate-dependent dioxygenase AlkB</fullName>
    </submittedName>
</protein>
<dbReference type="InterPro" id="IPR027450">
    <property type="entry name" value="AlkB-like"/>
</dbReference>
<dbReference type="Pfam" id="PF13532">
    <property type="entry name" value="2OG-FeII_Oxy_2"/>
    <property type="match status" value="1"/>
</dbReference>
<name>A0A972JHF5_9FLAO</name>
<keyword evidence="8" id="KW-0234">DNA repair</keyword>
<evidence type="ECO:0000313" key="11">
    <source>
        <dbReference type="Proteomes" id="UP000712080"/>
    </source>
</evidence>
<keyword evidence="6" id="KW-0560">Oxidoreductase</keyword>
<evidence type="ECO:0000256" key="2">
    <source>
        <dbReference type="ARBA" id="ARBA00022723"/>
    </source>
</evidence>
<keyword evidence="2" id="KW-0479">Metal-binding</keyword>
<evidence type="ECO:0000313" key="10">
    <source>
        <dbReference type="EMBL" id="NMH27870.1"/>
    </source>
</evidence>
<dbReference type="FunFam" id="2.60.120.590:FF:000004">
    <property type="entry name" value="DNA oxidative demethylase ALKBH2"/>
    <property type="match status" value="1"/>
</dbReference>
<evidence type="ECO:0000256" key="4">
    <source>
        <dbReference type="ARBA" id="ARBA00022842"/>
    </source>
</evidence>
<evidence type="ECO:0000256" key="8">
    <source>
        <dbReference type="ARBA" id="ARBA00023204"/>
    </source>
</evidence>
<dbReference type="InterPro" id="IPR005123">
    <property type="entry name" value="Oxoglu/Fe-dep_dioxygenase_dom"/>
</dbReference>
<dbReference type="InterPro" id="IPR032854">
    <property type="entry name" value="ALKBH3"/>
</dbReference>
<evidence type="ECO:0000256" key="6">
    <source>
        <dbReference type="ARBA" id="ARBA00023002"/>
    </source>
</evidence>
<comment type="caution">
    <text evidence="10">The sequence shown here is derived from an EMBL/GenBank/DDBJ whole genome shotgun (WGS) entry which is preliminary data.</text>
</comment>
<sequence>MSHFQNLLPQDGAAFYIPNAIPEPEADTFLKTLTNEIPWQNDSVTIFGKTHITRRETAWFGDSDFAYTYSGSTKVALPWTDDLLKLKQIAEERSGESFNSCLLNFYHDGNDGMGWHSDNEKTLSADSSIVSLSLGAGRNFSFRHKTSKETVSLHLQNGSLLLMKPPTQQFWHHSLPKTKKVVEPRINLTFRKFIF</sequence>
<gene>
    <name evidence="10" type="ORF">G6047_07490</name>
</gene>
<evidence type="ECO:0000256" key="3">
    <source>
        <dbReference type="ARBA" id="ARBA00022763"/>
    </source>
</evidence>
<evidence type="ECO:0000256" key="5">
    <source>
        <dbReference type="ARBA" id="ARBA00022964"/>
    </source>
</evidence>
<reference evidence="10" key="1">
    <citation type="submission" date="2020-02" db="EMBL/GenBank/DDBJ databases">
        <title>Flavobacterium sp. genome.</title>
        <authorList>
            <person name="Jung H.S."/>
            <person name="Baek J.H."/>
            <person name="Jeon C.O."/>
        </authorList>
    </citation>
    <scope>NUCLEOTIDE SEQUENCE</scope>
    <source>
        <strain evidence="10">SE-s28</strain>
    </source>
</reference>
<dbReference type="RefSeq" id="WP_169526934.1">
    <property type="nucleotide sequence ID" value="NZ_JAAMPU010000103.1"/>
</dbReference>
<dbReference type="GO" id="GO:0016787">
    <property type="term" value="F:hydrolase activity"/>
    <property type="evidence" value="ECO:0007669"/>
    <property type="project" value="UniProtKB-ARBA"/>
</dbReference>
<dbReference type="PROSITE" id="PS51471">
    <property type="entry name" value="FE2OG_OXY"/>
    <property type="match status" value="1"/>
</dbReference>
<evidence type="ECO:0000256" key="7">
    <source>
        <dbReference type="ARBA" id="ARBA00023004"/>
    </source>
</evidence>
<proteinExistence type="predicted"/>
<dbReference type="InterPro" id="IPR037151">
    <property type="entry name" value="AlkB-like_sf"/>
</dbReference>
<dbReference type="GO" id="GO:0006307">
    <property type="term" value="P:DNA alkylation repair"/>
    <property type="evidence" value="ECO:0007669"/>
    <property type="project" value="InterPro"/>
</dbReference>
<accession>A0A972JHF5</accession>
<dbReference type="GO" id="GO:0046872">
    <property type="term" value="F:metal ion binding"/>
    <property type="evidence" value="ECO:0007669"/>
    <property type="project" value="UniProtKB-KW"/>
</dbReference>